<feature type="compositionally biased region" description="Low complexity" evidence="12">
    <location>
        <begin position="566"/>
        <end position="578"/>
    </location>
</feature>
<proteinExistence type="inferred from homology"/>
<evidence type="ECO:0000256" key="2">
    <source>
        <dbReference type="ARBA" id="ARBA00022448"/>
    </source>
</evidence>
<keyword evidence="9 11" id="KW-0739">Sodium transport</keyword>
<evidence type="ECO:0000256" key="5">
    <source>
        <dbReference type="ARBA" id="ARBA00022989"/>
    </source>
</evidence>
<dbReference type="Pfam" id="PF00858">
    <property type="entry name" value="ASC"/>
    <property type="match status" value="1"/>
</dbReference>
<evidence type="ECO:0000256" key="9">
    <source>
        <dbReference type="ARBA" id="ARBA00023201"/>
    </source>
</evidence>
<name>A0A8E0S3E1_9TREM</name>
<dbReference type="PANTHER" id="PTHR11690:SF248">
    <property type="entry name" value="PICKPOCKET 17, ISOFORM A"/>
    <property type="match status" value="1"/>
</dbReference>
<feature type="region of interest" description="Disordered" evidence="12">
    <location>
        <begin position="561"/>
        <end position="584"/>
    </location>
</feature>
<accession>A0A8E0S3E1</accession>
<feature type="transmembrane region" description="Helical" evidence="13">
    <location>
        <begin position="49"/>
        <end position="68"/>
    </location>
</feature>
<evidence type="ECO:0000256" key="4">
    <source>
        <dbReference type="ARBA" id="ARBA00022692"/>
    </source>
</evidence>
<keyword evidence="15" id="KW-1185">Reference proteome</keyword>
<evidence type="ECO:0000256" key="3">
    <source>
        <dbReference type="ARBA" id="ARBA00022461"/>
    </source>
</evidence>
<dbReference type="InterPro" id="IPR001873">
    <property type="entry name" value="ENaC"/>
</dbReference>
<evidence type="ECO:0000256" key="11">
    <source>
        <dbReference type="RuleBase" id="RU000679"/>
    </source>
</evidence>
<organism evidence="14 15">
    <name type="scientific">Fasciolopsis buskii</name>
    <dbReference type="NCBI Taxonomy" id="27845"/>
    <lineage>
        <taxon>Eukaryota</taxon>
        <taxon>Metazoa</taxon>
        <taxon>Spiralia</taxon>
        <taxon>Lophotrochozoa</taxon>
        <taxon>Platyhelminthes</taxon>
        <taxon>Trematoda</taxon>
        <taxon>Digenea</taxon>
        <taxon>Plagiorchiida</taxon>
        <taxon>Echinostomata</taxon>
        <taxon>Echinostomatoidea</taxon>
        <taxon>Fasciolidae</taxon>
        <taxon>Fasciolopsis</taxon>
    </lineage>
</organism>
<evidence type="ECO:0000256" key="6">
    <source>
        <dbReference type="ARBA" id="ARBA00023053"/>
    </source>
</evidence>
<comment type="similarity">
    <text evidence="11">Belongs to the amiloride-sensitive sodium channel (TC 1.A.6) family.</text>
</comment>
<dbReference type="GO" id="GO:0005886">
    <property type="term" value="C:plasma membrane"/>
    <property type="evidence" value="ECO:0007669"/>
    <property type="project" value="TreeGrafter"/>
</dbReference>
<comment type="caution">
    <text evidence="14">The sequence shown here is derived from an EMBL/GenBank/DDBJ whole genome shotgun (WGS) entry which is preliminary data.</text>
</comment>
<sequence length="645" mass="73908">MSGGTEDKVVQRTRCRRARDNAYLFLESVSIRGCNRIVKAQNQFIRHMWIWFLIVTSLFLCFSVSRLISEYLNYSVNIQTYVSMDAPANFPAITFCNHQPFSEHAYKLWRLGEVISPTQFNLVLRQAADRHGNETRDSEDGLSPEAAHFAFVFDSVKLYYQNLNWPYQASLGHQRNESIYMCLFRHLGGRLSIGGSGCHDSMIRVTQRSHPHHFNCHTVSIDPQYGKQVQEVGLIIWLGPQENFDEMYRQAFLLDLFDQAYGLRVAIHEPGQLANLDSHGIQIEPGRMNELNFEVVRNVHMKTPRNPCITKPQMTYQDLDTHYDYEFELCLNTLVQAKVVETCQCLYAYLPRIAVPNNTLPYCGRFLTESGQQLMQMPTVLERMRCASDVISQSAQMKKIFETDGLCLRRCESVDYVSTVSVTTWRSTQWQLHWSQETAAALDVMDSRTLYSYFRTNNLSSVLRLNGNSKSEGPTGKYGFSDRYTYVLVKRKSNDTTVKAENLVLTFNALVSRIGGLCSLYIGMTFAVVIELIEFLYIAICRGRFESPKSTTKVVLPRRLKRNNMNDKNNTNANNTNSEENEVDQLRVDEEPLHDANGMGIDCERRSEGGFLTDKIKNQDDLVTAVQPLLIVNSMKTADWNDPVQ</sequence>
<keyword evidence="4 11" id="KW-0812">Transmembrane</keyword>
<evidence type="ECO:0000313" key="15">
    <source>
        <dbReference type="Proteomes" id="UP000728185"/>
    </source>
</evidence>
<keyword evidence="3 11" id="KW-0894">Sodium channel</keyword>
<dbReference type="Proteomes" id="UP000728185">
    <property type="component" value="Unassembled WGS sequence"/>
</dbReference>
<reference evidence="14" key="1">
    <citation type="submission" date="2019-05" db="EMBL/GenBank/DDBJ databases">
        <title>Annotation for the trematode Fasciolopsis buski.</title>
        <authorList>
            <person name="Choi Y.-J."/>
        </authorList>
    </citation>
    <scope>NUCLEOTIDE SEQUENCE</scope>
    <source>
        <strain evidence="14">HT</strain>
        <tissue evidence="14">Whole worm</tissue>
    </source>
</reference>
<evidence type="ECO:0000313" key="14">
    <source>
        <dbReference type="EMBL" id="KAA0200219.1"/>
    </source>
</evidence>
<evidence type="ECO:0000256" key="12">
    <source>
        <dbReference type="SAM" id="MobiDB-lite"/>
    </source>
</evidence>
<evidence type="ECO:0000256" key="8">
    <source>
        <dbReference type="ARBA" id="ARBA00023136"/>
    </source>
</evidence>
<dbReference type="EMBL" id="LUCM01000674">
    <property type="protein sequence ID" value="KAA0200219.1"/>
    <property type="molecule type" value="Genomic_DNA"/>
</dbReference>
<gene>
    <name evidence="14" type="ORF">FBUS_02809</name>
</gene>
<comment type="subcellular location">
    <subcellularLocation>
        <location evidence="1">Membrane</location>
        <topology evidence="1">Multi-pass membrane protein</topology>
    </subcellularLocation>
</comment>
<protein>
    <submittedName>
        <fullName evidence="14">FMRFamide-activated amiloride-sensitive sodium channel</fullName>
    </submittedName>
</protein>
<dbReference type="Gene3D" id="1.10.287.770">
    <property type="entry name" value="YojJ-like"/>
    <property type="match status" value="1"/>
</dbReference>
<keyword evidence="2 11" id="KW-0813">Transport</keyword>
<keyword evidence="6" id="KW-0915">Sodium</keyword>
<evidence type="ECO:0000256" key="1">
    <source>
        <dbReference type="ARBA" id="ARBA00004141"/>
    </source>
</evidence>
<dbReference type="GO" id="GO:0015280">
    <property type="term" value="F:ligand-gated sodium channel activity"/>
    <property type="evidence" value="ECO:0007669"/>
    <property type="project" value="TreeGrafter"/>
</dbReference>
<evidence type="ECO:0000256" key="10">
    <source>
        <dbReference type="ARBA" id="ARBA00023303"/>
    </source>
</evidence>
<evidence type="ECO:0000256" key="13">
    <source>
        <dbReference type="SAM" id="Phobius"/>
    </source>
</evidence>
<dbReference type="OrthoDB" id="6262926at2759"/>
<keyword evidence="10 11" id="KW-0407">Ion channel</keyword>
<keyword evidence="5 13" id="KW-1133">Transmembrane helix</keyword>
<evidence type="ECO:0000256" key="7">
    <source>
        <dbReference type="ARBA" id="ARBA00023065"/>
    </source>
</evidence>
<dbReference type="PRINTS" id="PR01078">
    <property type="entry name" value="AMINACHANNEL"/>
</dbReference>
<keyword evidence="7 11" id="KW-0406">Ion transport</keyword>
<keyword evidence="8 13" id="KW-0472">Membrane</keyword>
<dbReference type="Gene3D" id="2.60.470.10">
    <property type="entry name" value="Acid-sensing ion channels like domains"/>
    <property type="match status" value="1"/>
</dbReference>
<dbReference type="PANTHER" id="PTHR11690">
    <property type="entry name" value="AMILORIDE-SENSITIVE SODIUM CHANNEL-RELATED"/>
    <property type="match status" value="1"/>
</dbReference>
<dbReference type="AlphaFoldDB" id="A0A8E0S3E1"/>